<keyword evidence="3" id="KW-1185">Reference proteome</keyword>
<evidence type="ECO:0008006" key="4">
    <source>
        <dbReference type="Google" id="ProtNLM"/>
    </source>
</evidence>
<keyword evidence="1" id="KW-0812">Transmembrane</keyword>
<feature type="transmembrane region" description="Helical" evidence="1">
    <location>
        <begin position="38"/>
        <end position="57"/>
    </location>
</feature>
<keyword evidence="1" id="KW-0472">Membrane</keyword>
<evidence type="ECO:0000256" key="1">
    <source>
        <dbReference type="SAM" id="Phobius"/>
    </source>
</evidence>
<accession>A0A4D7K1K3</accession>
<gene>
    <name evidence="2" type="ORF">DCC35_19845</name>
</gene>
<dbReference type="OrthoDB" id="979693at2"/>
<keyword evidence="1" id="KW-1133">Transmembrane helix</keyword>
<feature type="transmembrane region" description="Helical" evidence="1">
    <location>
        <begin position="64"/>
        <end position="84"/>
    </location>
</feature>
<sequence>MNLIYSQLRNIKVTIPFLLLIAVIIIGTNVDLAVADSIISQAIIFDLLITIPLVYYLSIRETKIPLTTLIPLLIVCTAIGFAIIPEKNQYYLQAFKTYALPLFEIAIISYFIYKVRKAILQLNKNKSNNPDFYDALIKTCKEIIPAPLVKPFAAEVAIFYYGFFKWKSPRLKSNQFSFHKSSGSIALLSILILLIVAETFIIHILLVRWSVVFAWILSALSVYSGIQIFGLIKSIPQRPCYIDDEKIILRYGVFNEAKIHFANIESIEISNKDLPEDKMTKNFSVLGKLESHNIIIHLKKEDSFSSFYGLKVRYKSLGIFIDQKQEFVTMVKNNLS</sequence>
<dbReference type="AlphaFoldDB" id="A0A4D7K1K3"/>
<feature type="transmembrane region" description="Helical" evidence="1">
    <location>
        <begin position="90"/>
        <end position="113"/>
    </location>
</feature>
<dbReference type="RefSeq" id="WP_137092417.1">
    <property type="nucleotide sequence ID" value="NZ_CP028923.1"/>
</dbReference>
<feature type="transmembrane region" description="Helical" evidence="1">
    <location>
        <begin position="185"/>
        <end position="206"/>
    </location>
</feature>
<proteinExistence type="predicted"/>
<reference evidence="2 3" key="1">
    <citation type="submission" date="2018-04" db="EMBL/GenBank/DDBJ databases">
        <title>Complete genome uncultured novel isolate.</title>
        <authorList>
            <person name="Merlino G."/>
        </authorList>
    </citation>
    <scope>NUCLEOTIDE SEQUENCE [LARGE SCALE GENOMIC DNA]</scope>
    <source>
        <strain evidence="3">R1DC9</strain>
    </source>
</reference>
<name>A0A4D7K1K3_9BACT</name>
<protein>
    <recommendedName>
        <fullName evidence="4">Beta-carotene 15,15'-monooxygenase</fullName>
    </recommendedName>
</protein>
<organism evidence="2 3">
    <name type="scientific">Mangrovivirga cuniculi</name>
    <dbReference type="NCBI Taxonomy" id="2715131"/>
    <lineage>
        <taxon>Bacteria</taxon>
        <taxon>Pseudomonadati</taxon>
        <taxon>Bacteroidota</taxon>
        <taxon>Cytophagia</taxon>
        <taxon>Cytophagales</taxon>
        <taxon>Mangrovivirgaceae</taxon>
        <taxon>Mangrovivirga</taxon>
    </lineage>
</organism>
<evidence type="ECO:0000313" key="2">
    <source>
        <dbReference type="EMBL" id="QCK16825.1"/>
    </source>
</evidence>
<evidence type="ECO:0000313" key="3">
    <source>
        <dbReference type="Proteomes" id="UP000298616"/>
    </source>
</evidence>
<dbReference type="Proteomes" id="UP000298616">
    <property type="component" value="Chromosome"/>
</dbReference>
<dbReference type="EMBL" id="CP028923">
    <property type="protein sequence ID" value="QCK16825.1"/>
    <property type="molecule type" value="Genomic_DNA"/>
</dbReference>
<feature type="transmembrane region" description="Helical" evidence="1">
    <location>
        <begin position="12"/>
        <end position="32"/>
    </location>
</feature>
<feature type="transmembrane region" description="Helical" evidence="1">
    <location>
        <begin position="212"/>
        <end position="232"/>
    </location>
</feature>
<dbReference type="KEGG" id="fpf:DCC35_19845"/>